<dbReference type="PANTHER" id="PTHR34009:SF2">
    <property type="entry name" value="PROTEIN STAR"/>
    <property type="match status" value="1"/>
</dbReference>
<name>A0A7S2Q2B7_9STRA</name>
<dbReference type="InterPro" id="IPR006342">
    <property type="entry name" value="FkbM_mtfrase"/>
</dbReference>
<accession>A0A7S2Q2B7</accession>
<proteinExistence type="predicted"/>
<dbReference type="GO" id="GO:0016197">
    <property type="term" value="P:endosomal transport"/>
    <property type="evidence" value="ECO:0007669"/>
    <property type="project" value="TreeGrafter"/>
</dbReference>
<dbReference type="GO" id="GO:0005789">
    <property type="term" value="C:endoplasmic reticulum membrane"/>
    <property type="evidence" value="ECO:0007669"/>
    <property type="project" value="TreeGrafter"/>
</dbReference>
<reference evidence="2" key="1">
    <citation type="submission" date="2021-01" db="EMBL/GenBank/DDBJ databases">
        <authorList>
            <person name="Corre E."/>
            <person name="Pelletier E."/>
            <person name="Niang G."/>
            <person name="Scheremetjew M."/>
            <person name="Finn R."/>
            <person name="Kale V."/>
            <person name="Holt S."/>
            <person name="Cochrane G."/>
            <person name="Meng A."/>
            <person name="Brown T."/>
            <person name="Cohen L."/>
        </authorList>
    </citation>
    <scope>NUCLEOTIDE SEQUENCE</scope>
    <source>
        <strain evidence="2">SM1012Den-03</strain>
    </source>
</reference>
<dbReference type="GO" id="GO:0031902">
    <property type="term" value="C:late endosome membrane"/>
    <property type="evidence" value="ECO:0007669"/>
    <property type="project" value="TreeGrafter"/>
</dbReference>
<dbReference type="GO" id="GO:0006888">
    <property type="term" value="P:endoplasmic reticulum to Golgi vesicle-mediated transport"/>
    <property type="evidence" value="ECO:0007669"/>
    <property type="project" value="TreeGrafter"/>
</dbReference>
<dbReference type="Pfam" id="PF05050">
    <property type="entry name" value="Methyltransf_21"/>
    <property type="match status" value="1"/>
</dbReference>
<dbReference type="AlphaFoldDB" id="A0A7S2Q2B7"/>
<dbReference type="GO" id="GO:0005886">
    <property type="term" value="C:plasma membrane"/>
    <property type="evidence" value="ECO:0007669"/>
    <property type="project" value="TreeGrafter"/>
</dbReference>
<gene>
    <name evidence="2" type="ORF">SMAR0320_LOCUS23017</name>
</gene>
<dbReference type="GO" id="GO:0005794">
    <property type="term" value="C:Golgi apparatus"/>
    <property type="evidence" value="ECO:0007669"/>
    <property type="project" value="TreeGrafter"/>
</dbReference>
<evidence type="ECO:0000313" key="2">
    <source>
        <dbReference type="EMBL" id="CAD9630713.1"/>
    </source>
</evidence>
<dbReference type="PANTHER" id="PTHR34009">
    <property type="entry name" value="PROTEIN STAR"/>
    <property type="match status" value="1"/>
</dbReference>
<dbReference type="EMBL" id="HBGZ01032216">
    <property type="protein sequence ID" value="CAD9630713.1"/>
    <property type="molecule type" value="Transcribed_RNA"/>
</dbReference>
<evidence type="ECO:0000259" key="1">
    <source>
        <dbReference type="Pfam" id="PF05050"/>
    </source>
</evidence>
<protein>
    <recommendedName>
        <fullName evidence="1">Methyltransferase FkbM domain-containing protein</fullName>
    </recommendedName>
</protein>
<dbReference type="InterPro" id="IPR053202">
    <property type="entry name" value="EGF_Rcpt_Signaling_Reg"/>
</dbReference>
<organism evidence="2">
    <name type="scientific">Skeletonema marinoi</name>
    <dbReference type="NCBI Taxonomy" id="267567"/>
    <lineage>
        <taxon>Eukaryota</taxon>
        <taxon>Sar</taxon>
        <taxon>Stramenopiles</taxon>
        <taxon>Ochrophyta</taxon>
        <taxon>Bacillariophyta</taxon>
        <taxon>Coscinodiscophyceae</taxon>
        <taxon>Thalassiosirophycidae</taxon>
        <taxon>Thalassiosirales</taxon>
        <taxon>Skeletonemataceae</taxon>
        <taxon>Skeletonema</taxon>
        <taxon>Skeletonema marinoi-dohrnii complex</taxon>
    </lineage>
</organism>
<dbReference type="Gene3D" id="3.40.50.150">
    <property type="entry name" value="Vaccinia Virus protein VP39"/>
    <property type="match status" value="1"/>
</dbReference>
<sequence>MVTVKRSKPLERMSFPGWRSKSKSIAMLKYCLGVGAGIVIGRISRLGDSIGRVGVAGPKFLQDYYHPSNDNGWHDISVYFGDRNSIKEEAKSQEGQDDIISNLMSLYRRSSSSKKKKGTIRNTTTEAEVPDQMYFVDLAANDPIDLSNTFKLEQMGWDGLCIEPNPVYWYRLSHRKCAVAGAFVGGKTDLQQVDVSLSNKVLGGIIGDNFDNKEEHEQTREKRFTVSIKSLFQRFNVPQRIDYFSLDVEGAEELIMKDFPFDDYTVHFATVERPKPELQKLLKDHDYHFVMQIVNWGETLWVHGSVLKEVSLKDLKKNALETMGEGSDEEWPPSYWKEGSWYFDMETGIFHQP</sequence>
<feature type="domain" description="Methyltransferase FkbM" evidence="1">
    <location>
        <begin position="137"/>
        <end position="274"/>
    </location>
</feature>
<dbReference type="InterPro" id="IPR029063">
    <property type="entry name" value="SAM-dependent_MTases_sf"/>
</dbReference>